<dbReference type="PANTHER" id="PTHR43477:SF4">
    <property type="entry name" value="DEHYDROGENASE_REDUCTASE SDR FAMILY MEMBER 6"/>
    <property type="match status" value="1"/>
</dbReference>
<dbReference type="InterPro" id="IPR036291">
    <property type="entry name" value="NAD(P)-bd_dom_sf"/>
</dbReference>
<dbReference type="PROSITE" id="PS00061">
    <property type="entry name" value="ADH_SHORT"/>
    <property type="match status" value="1"/>
</dbReference>
<dbReference type="SUPFAM" id="SSF51735">
    <property type="entry name" value="NAD(P)-binding Rossmann-fold domains"/>
    <property type="match status" value="1"/>
</dbReference>
<organism evidence="4 5">
    <name type="scientific">Sulfitobacter sediminilitoris</name>
    <dbReference type="NCBI Taxonomy" id="2698830"/>
    <lineage>
        <taxon>Bacteria</taxon>
        <taxon>Pseudomonadati</taxon>
        <taxon>Pseudomonadota</taxon>
        <taxon>Alphaproteobacteria</taxon>
        <taxon>Rhodobacterales</taxon>
        <taxon>Roseobacteraceae</taxon>
        <taxon>Sulfitobacter</taxon>
    </lineage>
</organism>
<evidence type="ECO:0000256" key="2">
    <source>
        <dbReference type="ARBA" id="ARBA00023002"/>
    </source>
</evidence>
<evidence type="ECO:0000313" key="4">
    <source>
        <dbReference type="EMBL" id="NEK23792.1"/>
    </source>
</evidence>
<dbReference type="Gene3D" id="3.40.50.720">
    <property type="entry name" value="NAD(P)-binding Rossmann-like Domain"/>
    <property type="match status" value="1"/>
</dbReference>
<dbReference type="PANTHER" id="PTHR43477">
    <property type="entry name" value="DIHYDROANTICAPSIN 7-DEHYDROGENASE"/>
    <property type="match status" value="1"/>
</dbReference>
<comment type="similarity">
    <text evidence="1">Belongs to the short-chain dehydrogenases/reductases (SDR) family.</text>
</comment>
<dbReference type="PRINTS" id="PR00081">
    <property type="entry name" value="GDHRDH"/>
</dbReference>
<dbReference type="AlphaFoldDB" id="A0A6P0CC93"/>
<evidence type="ECO:0000256" key="3">
    <source>
        <dbReference type="ARBA" id="ARBA00023027"/>
    </source>
</evidence>
<dbReference type="CDD" id="cd05368">
    <property type="entry name" value="DHRS6_like_SDR_c"/>
    <property type="match status" value="1"/>
</dbReference>
<dbReference type="EMBL" id="JAABNT010000010">
    <property type="protein sequence ID" value="NEK23792.1"/>
    <property type="molecule type" value="Genomic_DNA"/>
</dbReference>
<name>A0A6P0CC93_9RHOB</name>
<dbReference type="Pfam" id="PF13561">
    <property type="entry name" value="adh_short_C2"/>
    <property type="match status" value="1"/>
</dbReference>
<keyword evidence="3" id="KW-0520">NAD</keyword>
<evidence type="ECO:0000256" key="1">
    <source>
        <dbReference type="ARBA" id="ARBA00006484"/>
    </source>
</evidence>
<dbReference type="PRINTS" id="PR00080">
    <property type="entry name" value="SDRFAMILY"/>
</dbReference>
<accession>A0A6P0CC93</accession>
<dbReference type="InterPro" id="IPR051122">
    <property type="entry name" value="SDR_DHRS6-like"/>
</dbReference>
<comment type="caution">
    <text evidence="4">The sequence shown here is derived from an EMBL/GenBank/DDBJ whole genome shotgun (WGS) entry which is preliminary data.</text>
</comment>
<dbReference type="InterPro" id="IPR020904">
    <property type="entry name" value="Sc_DH/Rdtase_CS"/>
</dbReference>
<reference evidence="4 5" key="1">
    <citation type="submission" date="2020-01" db="EMBL/GenBank/DDBJ databases">
        <title>Sulfitobacter sediminilitoris sp. nov., isolated from a tidal flat.</title>
        <authorList>
            <person name="Park S."/>
            <person name="Yoon J.-H."/>
        </authorList>
    </citation>
    <scope>NUCLEOTIDE SEQUENCE [LARGE SCALE GENOMIC DNA]</scope>
    <source>
        <strain evidence="4 5">JBTF-M27</strain>
    </source>
</reference>
<sequence length="285" mass="30230">MKGPVWLCVGCDFSGYGQTHPAAFLSGWGKIYVTGQRLADKRVLVTAAAQGIGRASALAMAREGATVFATDVNTDLLETLKNESDGAIEIAKLDVRDDASVKSHVERARPDVLFNCAGFVHHGTILDATDDEIDFAMDLNLRSMVRTIRAALPGMLVRGGGSIINMSSAVGSVIGAPNRFVYGTTKAAVVGLTKSVAVDYVTQGIRCNCICPGTVESPSWHDRVKALGEKLGSYDEALQQFVSRQPMGRVAAPEEIAALVVYLASDESAFTTGHTHIIDGGWSGQ</sequence>
<dbReference type="InterPro" id="IPR002347">
    <property type="entry name" value="SDR_fam"/>
</dbReference>
<keyword evidence="2" id="KW-0560">Oxidoreductase</keyword>
<dbReference type="GO" id="GO:0016491">
    <property type="term" value="F:oxidoreductase activity"/>
    <property type="evidence" value="ECO:0007669"/>
    <property type="project" value="UniProtKB-KW"/>
</dbReference>
<keyword evidence="5" id="KW-1185">Reference proteome</keyword>
<dbReference type="Proteomes" id="UP000468591">
    <property type="component" value="Unassembled WGS sequence"/>
</dbReference>
<protein>
    <submittedName>
        <fullName evidence="4">SDR family oxidoreductase</fullName>
    </submittedName>
</protein>
<evidence type="ECO:0000313" key="5">
    <source>
        <dbReference type="Proteomes" id="UP000468591"/>
    </source>
</evidence>
<dbReference type="FunFam" id="3.40.50.720:FF:000084">
    <property type="entry name" value="Short-chain dehydrogenase reductase"/>
    <property type="match status" value="1"/>
</dbReference>
<proteinExistence type="inferred from homology"/>
<gene>
    <name evidence="4" type="ORF">GV827_15450</name>
</gene>